<dbReference type="GO" id="GO:0005829">
    <property type="term" value="C:cytosol"/>
    <property type="evidence" value="ECO:0007669"/>
    <property type="project" value="TreeGrafter"/>
</dbReference>
<feature type="compositionally biased region" description="Low complexity" evidence="1">
    <location>
        <begin position="243"/>
        <end position="262"/>
    </location>
</feature>
<dbReference type="GO" id="GO:0005096">
    <property type="term" value="F:GTPase activator activity"/>
    <property type="evidence" value="ECO:0007669"/>
    <property type="project" value="InterPro"/>
</dbReference>
<reference evidence="3 4" key="1">
    <citation type="journal article" date="2018" name="Nat. Ecol. Evol.">
        <title>Pezizomycetes genomes reveal the molecular basis of ectomycorrhizal truffle lifestyle.</title>
        <authorList>
            <person name="Murat C."/>
            <person name="Payen T."/>
            <person name="Noel B."/>
            <person name="Kuo A."/>
            <person name="Morin E."/>
            <person name="Chen J."/>
            <person name="Kohler A."/>
            <person name="Krizsan K."/>
            <person name="Balestrini R."/>
            <person name="Da Silva C."/>
            <person name="Montanini B."/>
            <person name="Hainaut M."/>
            <person name="Levati E."/>
            <person name="Barry K.W."/>
            <person name="Belfiori B."/>
            <person name="Cichocki N."/>
            <person name="Clum A."/>
            <person name="Dockter R.B."/>
            <person name="Fauchery L."/>
            <person name="Guy J."/>
            <person name="Iotti M."/>
            <person name="Le Tacon F."/>
            <person name="Lindquist E.A."/>
            <person name="Lipzen A."/>
            <person name="Malagnac F."/>
            <person name="Mello A."/>
            <person name="Molinier V."/>
            <person name="Miyauchi S."/>
            <person name="Poulain J."/>
            <person name="Riccioni C."/>
            <person name="Rubini A."/>
            <person name="Sitrit Y."/>
            <person name="Splivallo R."/>
            <person name="Traeger S."/>
            <person name="Wang M."/>
            <person name="Zifcakova L."/>
            <person name="Wipf D."/>
            <person name="Zambonelli A."/>
            <person name="Paolocci F."/>
            <person name="Nowrousian M."/>
            <person name="Ottonello S."/>
            <person name="Baldrian P."/>
            <person name="Spatafora J.W."/>
            <person name="Henrissat B."/>
            <person name="Nagy L.G."/>
            <person name="Aury J.M."/>
            <person name="Wincker P."/>
            <person name="Grigoriev I.V."/>
            <person name="Bonfante P."/>
            <person name="Martin F.M."/>
        </authorList>
    </citation>
    <scope>NUCLEOTIDE SEQUENCE [LARGE SCALE GENOMIC DNA]</scope>
    <source>
        <strain evidence="3 4">RN42</strain>
    </source>
</reference>
<evidence type="ECO:0000259" key="2">
    <source>
        <dbReference type="PROSITE" id="PS51834"/>
    </source>
</evidence>
<feature type="region of interest" description="Disordered" evidence="1">
    <location>
        <begin position="34"/>
        <end position="207"/>
    </location>
</feature>
<feature type="domain" description="UDENN FLCN/SMCR8-type" evidence="2">
    <location>
        <begin position="255"/>
        <end position="500"/>
    </location>
</feature>
<proteinExistence type="predicted"/>
<evidence type="ECO:0000313" key="4">
    <source>
        <dbReference type="Proteomes" id="UP000275078"/>
    </source>
</evidence>
<keyword evidence="4" id="KW-1185">Reference proteome</keyword>
<feature type="region of interest" description="Disordered" evidence="1">
    <location>
        <begin position="243"/>
        <end position="265"/>
    </location>
</feature>
<dbReference type="GO" id="GO:1904263">
    <property type="term" value="P:positive regulation of TORC1 signaling"/>
    <property type="evidence" value="ECO:0007669"/>
    <property type="project" value="TreeGrafter"/>
</dbReference>
<sequence>MNFILCLSHFCDSHGPTSIICTTITPPTCPTCYGTTSTESTPSSSNSSCRSVERETKAEDDDRRDATNLNTPSRLPSTPEPEPKTRPSSAHVSVSSRSSSTTPANKLRPSASSGDGGGSSSTIRPAVGSGSNAKPPSDATASATQEAAQHPPTLAHSASSTTPLSTPIDTPPASPANIVHSSSLPTNLPPHTVTHPPNAPTSTTQTPSCPNCALTLPAAITAKLPPSTSPTLRSKEYLWIKPPGGSAANSPSSLSSTPASSTDFPIPRSGHTHTLLYKSTHHPSTTHLHSVLRRSYIRALSCEVSPTPQQPTSIFFGDKKAGYTIAHIFQILDAKARGGKRTYAFLCVSDDEKKLLESWNFVTTSFKTLVTRIAQLASSSGTSVAVGPASGTVTPVSANRDITPGPGGSNKSAAGMSGMTTMGIGKSGGIEGFLRRGAMGAGTEARGLSDLVGKEEIFVEVHAGFVGILAGLGRRFGFEGGWSGETANAAGTAGVAGAGK</sequence>
<evidence type="ECO:0000256" key="1">
    <source>
        <dbReference type="SAM" id="MobiDB-lite"/>
    </source>
</evidence>
<dbReference type="PROSITE" id="PS51834">
    <property type="entry name" value="DENN_FLCN_SMCR8"/>
    <property type="match status" value="1"/>
</dbReference>
<dbReference type="Pfam" id="PF11704">
    <property type="entry name" value="Folliculin"/>
    <property type="match status" value="1"/>
</dbReference>
<feature type="compositionally biased region" description="Low complexity" evidence="1">
    <location>
        <begin position="34"/>
        <end position="50"/>
    </location>
</feature>
<dbReference type="Proteomes" id="UP000275078">
    <property type="component" value="Unassembled WGS sequence"/>
</dbReference>
<feature type="compositionally biased region" description="Polar residues" evidence="1">
    <location>
        <begin position="129"/>
        <end position="147"/>
    </location>
</feature>
<dbReference type="STRING" id="1160509.A0A3N4IHW9"/>
<accession>A0A3N4IHW9</accession>
<dbReference type="PANTHER" id="PTHR31441:SF2">
    <property type="entry name" value="FOLLICULIN"/>
    <property type="match status" value="1"/>
</dbReference>
<name>A0A3N4IHW9_ASCIM</name>
<feature type="compositionally biased region" description="Polar residues" evidence="1">
    <location>
        <begin position="156"/>
        <end position="168"/>
    </location>
</feature>
<dbReference type="InterPro" id="IPR037521">
    <property type="entry name" value="FLCN/SMCR8_DENN"/>
</dbReference>
<dbReference type="InterPro" id="IPR021713">
    <property type="entry name" value="Folliculin"/>
</dbReference>
<evidence type="ECO:0000313" key="3">
    <source>
        <dbReference type="EMBL" id="RPA85439.1"/>
    </source>
</evidence>
<dbReference type="PANTHER" id="PTHR31441">
    <property type="entry name" value="FOLLICULIN FAMILY MEMBER"/>
    <property type="match status" value="1"/>
</dbReference>
<dbReference type="OrthoDB" id="5599713at2759"/>
<gene>
    <name evidence="3" type="ORF">BJ508DRAFT_322493</name>
</gene>
<protein>
    <recommendedName>
        <fullName evidence="2">UDENN FLCN/SMCR8-type domain-containing protein</fullName>
    </recommendedName>
</protein>
<feature type="compositionally biased region" description="Low complexity" evidence="1">
    <location>
        <begin position="86"/>
        <end position="104"/>
    </location>
</feature>
<organism evidence="3 4">
    <name type="scientific">Ascobolus immersus RN42</name>
    <dbReference type="NCBI Taxonomy" id="1160509"/>
    <lineage>
        <taxon>Eukaryota</taxon>
        <taxon>Fungi</taxon>
        <taxon>Dikarya</taxon>
        <taxon>Ascomycota</taxon>
        <taxon>Pezizomycotina</taxon>
        <taxon>Pezizomycetes</taxon>
        <taxon>Pezizales</taxon>
        <taxon>Ascobolaceae</taxon>
        <taxon>Ascobolus</taxon>
    </lineage>
</organism>
<feature type="compositionally biased region" description="Polar residues" evidence="1">
    <location>
        <begin position="67"/>
        <end position="76"/>
    </location>
</feature>
<feature type="compositionally biased region" description="Basic and acidic residues" evidence="1">
    <location>
        <begin position="51"/>
        <end position="66"/>
    </location>
</feature>
<dbReference type="EMBL" id="ML119653">
    <property type="protein sequence ID" value="RPA85439.1"/>
    <property type="molecule type" value="Genomic_DNA"/>
</dbReference>
<dbReference type="AlphaFoldDB" id="A0A3N4IHW9"/>
<feature type="region of interest" description="Disordered" evidence="1">
    <location>
        <begin position="395"/>
        <end position="415"/>
    </location>
</feature>
<dbReference type="InterPro" id="IPR037520">
    <property type="entry name" value="Folliculin/SMCR8_longin"/>
</dbReference>